<feature type="chain" id="PRO_5025570514" description="peptidylprolyl isomerase" evidence="7">
    <location>
        <begin position="26"/>
        <end position="268"/>
    </location>
</feature>
<dbReference type="SUPFAM" id="SSF109998">
    <property type="entry name" value="Triger factor/SurA peptide-binding domain-like"/>
    <property type="match status" value="1"/>
</dbReference>
<dbReference type="InterPro" id="IPR000297">
    <property type="entry name" value="PPIase_PpiC"/>
</dbReference>
<dbReference type="InterPro" id="IPR027304">
    <property type="entry name" value="Trigger_fact/SurA_dom_sf"/>
</dbReference>
<proteinExistence type="inferred from homology"/>
<dbReference type="Pfam" id="PF00639">
    <property type="entry name" value="Rotamase"/>
    <property type="match status" value="1"/>
</dbReference>
<feature type="domain" description="PpiC" evidence="8">
    <location>
        <begin position="138"/>
        <end position="228"/>
    </location>
</feature>
<dbReference type="GO" id="GO:0003755">
    <property type="term" value="F:peptidyl-prolyl cis-trans isomerase activity"/>
    <property type="evidence" value="ECO:0007669"/>
    <property type="project" value="UniProtKB-KW"/>
</dbReference>
<protein>
    <recommendedName>
        <fullName evidence="3">peptidylprolyl isomerase</fullName>
        <ecNumber evidence="3">5.2.1.8</ecNumber>
    </recommendedName>
</protein>
<evidence type="ECO:0000256" key="5">
    <source>
        <dbReference type="ARBA" id="ARBA00023235"/>
    </source>
</evidence>
<dbReference type="InterPro" id="IPR046357">
    <property type="entry name" value="PPIase_dom_sf"/>
</dbReference>
<dbReference type="EC" id="5.2.1.8" evidence="3"/>
<feature type="signal peptide" evidence="7">
    <location>
        <begin position="1"/>
        <end position="25"/>
    </location>
</feature>
<dbReference type="Gene3D" id="3.10.50.40">
    <property type="match status" value="1"/>
</dbReference>
<comment type="caution">
    <text evidence="9">The sequence shown here is derived from an EMBL/GenBank/DDBJ whole genome shotgun (WGS) entry which is preliminary data.</text>
</comment>
<evidence type="ECO:0000256" key="3">
    <source>
        <dbReference type="ARBA" id="ARBA00013194"/>
    </source>
</evidence>
<dbReference type="PANTHER" id="PTHR47245:SF2">
    <property type="entry name" value="PEPTIDYL-PROLYL CIS-TRANS ISOMERASE HP_0175-RELATED"/>
    <property type="match status" value="1"/>
</dbReference>
<sequence length="268" mass="29568">MSVSKFFKGFAAVVVLTACAPAAYAQGKTTASFAKVNGVAIPESLLDQNVRINVSQGAKDSPELRQVIKEELITREVLAQEASKKKLDKTPDAQEQFAQLRQTFLIELLLADYFKNNPVTDAEIKADYDRQIAAMADAKQYRLSLIVVKTEDEAKNLLARLRKGEPFSKLATEKSIDPSKKDGGNVGWVMPGQILPVISNVMVNLNKGSLAAAPIQTPAGWNIIKVEDVRPFQAPTLEESRENIRQMITQQKRIDFAKKLRAAAKVTE</sequence>
<dbReference type="InterPro" id="IPR050245">
    <property type="entry name" value="PrsA_foldase"/>
</dbReference>
<dbReference type="AlphaFoldDB" id="A0A6B2R9B4"/>
<name>A0A6B2R9B4_9BURK</name>
<keyword evidence="4 6" id="KW-0697">Rotamase</keyword>
<dbReference type="Gene3D" id="1.10.8.1040">
    <property type="match status" value="1"/>
</dbReference>
<comment type="similarity">
    <text evidence="2">Belongs to the PpiC/parvulin rotamase family.</text>
</comment>
<accession>A0A6B2R9B4</accession>
<dbReference type="PROSITE" id="PS51257">
    <property type="entry name" value="PROKAR_LIPOPROTEIN"/>
    <property type="match status" value="1"/>
</dbReference>
<evidence type="ECO:0000256" key="1">
    <source>
        <dbReference type="ARBA" id="ARBA00000971"/>
    </source>
</evidence>
<evidence type="ECO:0000313" key="9">
    <source>
        <dbReference type="EMBL" id="NDY83865.1"/>
    </source>
</evidence>
<dbReference type="InterPro" id="IPR023058">
    <property type="entry name" value="PPIase_PpiC_CS"/>
</dbReference>
<evidence type="ECO:0000256" key="6">
    <source>
        <dbReference type="PROSITE-ProRule" id="PRU00278"/>
    </source>
</evidence>
<evidence type="ECO:0000259" key="8">
    <source>
        <dbReference type="PROSITE" id="PS50198"/>
    </source>
</evidence>
<dbReference type="PANTHER" id="PTHR47245">
    <property type="entry name" value="PEPTIDYLPROLYL ISOMERASE"/>
    <property type="match status" value="1"/>
</dbReference>
<dbReference type="SUPFAM" id="SSF54534">
    <property type="entry name" value="FKBP-like"/>
    <property type="match status" value="1"/>
</dbReference>
<dbReference type="PROSITE" id="PS50198">
    <property type="entry name" value="PPIC_PPIASE_2"/>
    <property type="match status" value="1"/>
</dbReference>
<keyword evidence="7" id="KW-0732">Signal</keyword>
<reference evidence="9" key="1">
    <citation type="submission" date="2020-02" db="EMBL/GenBank/DDBJ databases">
        <authorList>
            <person name="Chen W.-M."/>
        </authorList>
    </citation>
    <scope>NUCLEOTIDE SEQUENCE</scope>
    <source>
        <strain evidence="9">NBD-18</strain>
    </source>
</reference>
<evidence type="ECO:0000256" key="2">
    <source>
        <dbReference type="ARBA" id="ARBA00007656"/>
    </source>
</evidence>
<organism evidence="9">
    <name type="scientific">Sheuella amnicola</name>
    <dbReference type="NCBI Taxonomy" id="2707330"/>
    <lineage>
        <taxon>Bacteria</taxon>
        <taxon>Pseudomonadati</taxon>
        <taxon>Pseudomonadota</taxon>
        <taxon>Betaproteobacteria</taxon>
        <taxon>Burkholderiales</taxon>
        <taxon>Alcaligenaceae</taxon>
        <taxon>Sheuella</taxon>
    </lineage>
</organism>
<comment type="catalytic activity">
    <reaction evidence="1">
        <text>[protein]-peptidylproline (omega=180) = [protein]-peptidylproline (omega=0)</text>
        <dbReference type="Rhea" id="RHEA:16237"/>
        <dbReference type="Rhea" id="RHEA-COMP:10747"/>
        <dbReference type="Rhea" id="RHEA-COMP:10748"/>
        <dbReference type="ChEBI" id="CHEBI:83833"/>
        <dbReference type="ChEBI" id="CHEBI:83834"/>
        <dbReference type="EC" id="5.2.1.8"/>
    </reaction>
</comment>
<evidence type="ECO:0000256" key="7">
    <source>
        <dbReference type="SAM" id="SignalP"/>
    </source>
</evidence>
<dbReference type="PROSITE" id="PS01096">
    <property type="entry name" value="PPIC_PPIASE_1"/>
    <property type="match status" value="1"/>
</dbReference>
<dbReference type="EMBL" id="JAAGRN010000007">
    <property type="protein sequence ID" value="NDY83865.1"/>
    <property type="molecule type" value="Genomic_DNA"/>
</dbReference>
<dbReference type="RefSeq" id="WP_163655481.1">
    <property type="nucleotide sequence ID" value="NZ_JAAGRN010000007.1"/>
</dbReference>
<keyword evidence="5 6" id="KW-0413">Isomerase</keyword>
<gene>
    <name evidence="9" type="ORF">G3I67_11540</name>
</gene>
<evidence type="ECO:0000256" key="4">
    <source>
        <dbReference type="ARBA" id="ARBA00023110"/>
    </source>
</evidence>